<feature type="domain" description="Tyr recombinase" evidence="2">
    <location>
        <begin position="1"/>
        <end position="104"/>
    </location>
</feature>
<gene>
    <name evidence="3" type="ORF">OHAE_3663</name>
</gene>
<proteinExistence type="predicted"/>
<evidence type="ECO:0000313" key="3">
    <source>
        <dbReference type="EMBL" id="SPL63731.1"/>
    </source>
</evidence>
<dbReference type="InterPro" id="IPR013762">
    <property type="entry name" value="Integrase-like_cat_sf"/>
</dbReference>
<evidence type="ECO:0000313" key="4">
    <source>
        <dbReference type="Proteomes" id="UP000246073"/>
    </source>
</evidence>
<dbReference type="InterPro" id="IPR002104">
    <property type="entry name" value="Integrase_catalytic"/>
</dbReference>
<dbReference type="AlphaFoldDB" id="A0A2P9HHX8"/>
<dbReference type="Gene3D" id="1.10.443.10">
    <property type="entry name" value="Intergrase catalytic core"/>
    <property type="match status" value="1"/>
</dbReference>
<evidence type="ECO:0000259" key="2">
    <source>
        <dbReference type="PROSITE" id="PS51898"/>
    </source>
</evidence>
<dbReference type="Proteomes" id="UP000246073">
    <property type="component" value="Unassembled WGS sequence"/>
</dbReference>
<sequence length="118" mass="12422">MLSEAAIDVLKSIPQIGEYVVSSESAGTPEEKPRHDVKKPWAAISERAGLKGLRIHDLRHTFASVGAGGGLGLPVIGKLLGHSQASTTQRYAHLDVDPVRRAADIIAGNIASKIGGKH</sequence>
<dbReference type="EMBL" id="OOFM01000004">
    <property type="protein sequence ID" value="SPL63731.1"/>
    <property type="molecule type" value="Genomic_DNA"/>
</dbReference>
<dbReference type="PROSITE" id="PS51898">
    <property type="entry name" value="TYR_RECOMBINASE"/>
    <property type="match status" value="1"/>
</dbReference>
<name>A0A2P9HHX8_9HYPH</name>
<reference evidence="4" key="1">
    <citation type="submission" date="2017-12" db="EMBL/GenBank/DDBJ databases">
        <authorList>
            <person name="Diaz M."/>
        </authorList>
    </citation>
    <scope>NUCLEOTIDE SEQUENCE [LARGE SCALE GENOMIC DNA]</scope>
    <source>
        <strain evidence="4">FI11154</strain>
    </source>
</reference>
<dbReference type="GO" id="GO:0006310">
    <property type="term" value="P:DNA recombination"/>
    <property type="evidence" value="ECO:0007669"/>
    <property type="project" value="UniProtKB-KW"/>
</dbReference>
<dbReference type="GO" id="GO:0003677">
    <property type="term" value="F:DNA binding"/>
    <property type="evidence" value="ECO:0007669"/>
    <property type="project" value="InterPro"/>
</dbReference>
<dbReference type="SUPFAM" id="SSF56349">
    <property type="entry name" value="DNA breaking-rejoining enzymes"/>
    <property type="match status" value="1"/>
</dbReference>
<dbReference type="InterPro" id="IPR011010">
    <property type="entry name" value="DNA_brk_join_enz"/>
</dbReference>
<evidence type="ECO:0000256" key="1">
    <source>
        <dbReference type="ARBA" id="ARBA00023172"/>
    </source>
</evidence>
<organism evidence="3 4">
    <name type="scientific">Ochrobactrum soli</name>
    <dbReference type="NCBI Taxonomy" id="2448455"/>
    <lineage>
        <taxon>Bacteria</taxon>
        <taxon>Pseudomonadati</taxon>
        <taxon>Pseudomonadota</taxon>
        <taxon>Alphaproteobacteria</taxon>
        <taxon>Hyphomicrobiales</taxon>
        <taxon>Brucellaceae</taxon>
        <taxon>Brucella/Ochrobactrum group</taxon>
        <taxon>Ochrobactrum</taxon>
    </lineage>
</organism>
<accession>A0A2P9HHX8</accession>
<protein>
    <submittedName>
        <fullName evidence="3">Integrase</fullName>
    </submittedName>
</protein>
<dbReference type="Pfam" id="PF00589">
    <property type="entry name" value="Phage_integrase"/>
    <property type="match status" value="1"/>
</dbReference>
<dbReference type="GO" id="GO:0015074">
    <property type="term" value="P:DNA integration"/>
    <property type="evidence" value="ECO:0007669"/>
    <property type="project" value="InterPro"/>
</dbReference>
<keyword evidence="1" id="KW-0233">DNA recombination</keyword>